<dbReference type="RefSeq" id="WP_381188056.1">
    <property type="nucleotide sequence ID" value="NZ_JBHSFK010000104.1"/>
</dbReference>
<dbReference type="InterPro" id="IPR006311">
    <property type="entry name" value="TAT_signal"/>
</dbReference>
<feature type="chain" id="PRO_5045534827" description="Hydrolase" evidence="1">
    <location>
        <begin position="38"/>
        <end position="61"/>
    </location>
</feature>
<dbReference type="EMBL" id="JBHSFK010000104">
    <property type="protein sequence ID" value="MFC4508613.1"/>
    <property type="molecule type" value="Genomic_DNA"/>
</dbReference>
<gene>
    <name evidence="2" type="ORF">ACFPIH_56115</name>
</gene>
<feature type="non-terminal residue" evidence="2">
    <location>
        <position position="61"/>
    </location>
</feature>
<keyword evidence="1" id="KW-0732">Signal</keyword>
<proteinExistence type="predicted"/>
<protein>
    <recommendedName>
        <fullName evidence="4">Hydrolase</fullName>
    </recommendedName>
</protein>
<organism evidence="2 3">
    <name type="scientific">Streptomyces vulcanius</name>
    <dbReference type="NCBI Taxonomy" id="1441876"/>
    <lineage>
        <taxon>Bacteria</taxon>
        <taxon>Bacillati</taxon>
        <taxon>Actinomycetota</taxon>
        <taxon>Actinomycetes</taxon>
        <taxon>Kitasatosporales</taxon>
        <taxon>Streptomycetaceae</taxon>
        <taxon>Streptomyces</taxon>
    </lineage>
</organism>
<evidence type="ECO:0000313" key="2">
    <source>
        <dbReference type="EMBL" id="MFC4508613.1"/>
    </source>
</evidence>
<comment type="caution">
    <text evidence="2">The sequence shown here is derived from an EMBL/GenBank/DDBJ whole genome shotgun (WGS) entry which is preliminary data.</text>
</comment>
<evidence type="ECO:0000313" key="3">
    <source>
        <dbReference type="Proteomes" id="UP001595839"/>
    </source>
</evidence>
<sequence length="61" mass="5976">MSPSPSRGVRRTVSGLAATALLALAGPLAAPASPASAATGTGQISTVTYTAAERTAALSYW</sequence>
<dbReference type="PROSITE" id="PS51318">
    <property type="entry name" value="TAT"/>
    <property type="match status" value="1"/>
</dbReference>
<evidence type="ECO:0008006" key="4">
    <source>
        <dbReference type="Google" id="ProtNLM"/>
    </source>
</evidence>
<keyword evidence="3" id="KW-1185">Reference proteome</keyword>
<name>A0ABV9B8M1_9ACTN</name>
<accession>A0ABV9B8M1</accession>
<feature type="signal peptide" evidence="1">
    <location>
        <begin position="1"/>
        <end position="37"/>
    </location>
</feature>
<evidence type="ECO:0000256" key="1">
    <source>
        <dbReference type="SAM" id="SignalP"/>
    </source>
</evidence>
<dbReference type="Proteomes" id="UP001595839">
    <property type="component" value="Unassembled WGS sequence"/>
</dbReference>
<reference evidence="3" key="1">
    <citation type="journal article" date="2019" name="Int. J. Syst. Evol. Microbiol.">
        <title>The Global Catalogue of Microorganisms (GCM) 10K type strain sequencing project: providing services to taxonomists for standard genome sequencing and annotation.</title>
        <authorList>
            <consortium name="The Broad Institute Genomics Platform"/>
            <consortium name="The Broad Institute Genome Sequencing Center for Infectious Disease"/>
            <person name="Wu L."/>
            <person name="Ma J."/>
        </authorList>
    </citation>
    <scope>NUCLEOTIDE SEQUENCE [LARGE SCALE GENOMIC DNA]</scope>
    <source>
        <strain evidence="3">CGMCC 4.7177</strain>
    </source>
</reference>